<gene>
    <name evidence="1" type="ORF">FLJC2902T_01030</name>
</gene>
<dbReference type="AlphaFoldDB" id="V6SSK4"/>
<name>V6SSK4_9FLAO</name>
<evidence type="ECO:0000313" key="1">
    <source>
        <dbReference type="EMBL" id="ESU29631.1"/>
    </source>
</evidence>
<dbReference type="EMBL" id="AVGG01000001">
    <property type="protein sequence ID" value="ESU29631.1"/>
    <property type="molecule type" value="Genomic_DNA"/>
</dbReference>
<reference evidence="1 2" key="1">
    <citation type="submission" date="2013-08" db="EMBL/GenBank/DDBJ databases">
        <title>Flavobacterium limnosediminis JC2902 genome sequencing.</title>
        <authorList>
            <person name="Lee K."/>
            <person name="Yi H."/>
            <person name="Park S."/>
            <person name="Chun J."/>
        </authorList>
    </citation>
    <scope>NUCLEOTIDE SEQUENCE [LARGE SCALE GENOMIC DNA]</scope>
    <source>
        <strain evidence="1 2">JC2902</strain>
    </source>
</reference>
<accession>V6SSK4</accession>
<sequence>MPRAKNRVIVIVGNLITFMISKITERNKIKKKILTFLKKEFICPTLFYSRIN</sequence>
<dbReference type="PATRIC" id="fig|1341181.4.peg.99"/>
<proteinExistence type="predicted"/>
<keyword evidence="2" id="KW-1185">Reference proteome</keyword>
<dbReference type="Proteomes" id="UP000018004">
    <property type="component" value="Unassembled WGS sequence"/>
</dbReference>
<organism evidence="1 2">
    <name type="scientific">Flavobacterium limnosediminis JC2902</name>
    <dbReference type="NCBI Taxonomy" id="1341181"/>
    <lineage>
        <taxon>Bacteria</taxon>
        <taxon>Pseudomonadati</taxon>
        <taxon>Bacteroidota</taxon>
        <taxon>Flavobacteriia</taxon>
        <taxon>Flavobacteriales</taxon>
        <taxon>Flavobacteriaceae</taxon>
        <taxon>Flavobacterium</taxon>
    </lineage>
</organism>
<protein>
    <submittedName>
        <fullName evidence="1">Uncharacterized protein</fullName>
    </submittedName>
</protein>
<evidence type="ECO:0000313" key="2">
    <source>
        <dbReference type="Proteomes" id="UP000018004"/>
    </source>
</evidence>
<comment type="caution">
    <text evidence="1">The sequence shown here is derived from an EMBL/GenBank/DDBJ whole genome shotgun (WGS) entry which is preliminary data.</text>
</comment>